<reference evidence="8" key="1">
    <citation type="journal article" date="2020" name="Cell">
        <title>Large-Scale Comparative Analyses of Tick Genomes Elucidate Their Genetic Diversity and Vector Capacities.</title>
        <authorList>
            <consortium name="Tick Genome and Microbiome Consortium (TIGMIC)"/>
            <person name="Jia N."/>
            <person name="Wang J."/>
            <person name="Shi W."/>
            <person name="Du L."/>
            <person name="Sun Y."/>
            <person name="Zhan W."/>
            <person name="Jiang J.F."/>
            <person name="Wang Q."/>
            <person name="Zhang B."/>
            <person name="Ji P."/>
            <person name="Bell-Sakyi L."/>
            <person name="Cui X.M."/>
            <person name="Yuan T.T."/>
            <person name="Jiang B.G."/>
            <person name="Yang W.F."/>
            <person name="Lam T.T."/>
            <person name="Chang Q.C."/>
            <person name="Ding S.J."/>
            <person name="Wang X.J."/>
            <person name="Zhu J.G."/>
            <person name="Ruan X.D."/>
            <person name="Zhao L."/>
            <person name="Wei J.T."/>
            <person name="Ye R.Z."/>
            <person name="Que T.C."/>
            <person name="Du C.H."/>
            <person name="Zhou Y.H."/>
            <person name="Cheng J.X."/>
            <person name="Dai P.F."/>
            <person name="Guo W.B."/>
            <person name="Han X.H."/>
            <person name="Huang E.J."/>
            <person name="Li L.F."/>
            <person name="Wei W."/>
            <person name="Gao Y.C."/>
            <person name="Liu J.Z."/>
            <person name="Shao H.Z."/>
            <person name="Wang X."/>
            <person name="Wang C.C."/>
            <person name="Yang T.C."/>
            <person name="Huo Q.B."/>
            <person name="Li W."/>
            <person name="Chen H.Y."/>
            <person name="Chen S.E."/>
            <person name="Zhou L.G."/>
            <person name="Ni X.B."/>
            <person name="Tian J.H."/>
            <person name="Sheng Y."/>
            <person name="Liu T."/>
            <person name="Pan Y.S."/>
            <person name="Xia L.Y."/>
            <person name="Li J."/>
            <person name="Zhao F."/>
            <person name="Cao W.C."/>
        </authorList>
    </citation>
    <scope>NUCLEOTIDE SEQUENCE</scope>
    <source>
        <strain evidence="8">Rmic-2018</strain>
    </source>
</reference>
<proteinExistence type="predicted"/>
<keyword evidence="6" id="KW-0325">Glycoprotein</keyword>
<organism evidence="8 9">
    <name type="scientific">Rhipicephalus microplus</name>
    <name type="common">Cattle tick</name>
    <name type="synonym">Boophilus microplus</name>
    <dbReference type="NCBI Taxonomy" id="6941"/>
    <lineage>
        <taxon>Eukaryota</taxon>
        <taxon>Metazoa</taxon>
        <taxon>Ecdysozoa</taxon>
        <taxon>Arthropoda</taxon>
        <taxon>Chelicerata</taxon>
        <taxon>Arachnida</taxon>
        <taxon>Acari</taxon>
        <taxon>Parasitiformes</taxon>
        <taxon>Ixodida</taxon>
        <taxon>Ixodoidea</taxon>
        <taxon>Ixodidae</taxon>
        <taxon>Rhipicephalinae</taxon>
        <taxon>Rhipicephalus</taxon>
        <taxon>Boophilus</taxon>
    </lineage>
</organism>
<keyword evidence="5" id="KW-0675">Receptor</keyword>
<dbReference type="PANTHER" id="PTHR24060">
    <property type="entry name" value="METABOTROPIC GLUTAMATE RECEPTOR"/>
    <property type="match status" value="1"/>
</dbReference>
<dbReference type="InterPro" id="IPR001828">
    <property type="entry name" value="ANF_lig-bd_rcpt"/>
</dbReference>
<evidence type="ECO:0000256" key="3">
    <source>
        <dbReference type="ARBA" id="ARBA00022989"/>
    </source>
</evidence>
<comment type="caution">
    <text evidence="8">The sequence shown here is derived from an EMBL/GenBank/DDBJ whole genome shotgun (WGS) entry which is preliminary data.</text>
</comment>
<keyword evidence="9" id="KW-1185">Reference proteome</keyword>
<dbReference type="Pfam" id="PF01094">
    <property type="entry name" value="ANF_receptor"/>
    <property type="match status" value="1"/>
</dbReference>
<evidence type="ECO:0000313" key="9">
    <source>
        <dbReference type="Proteomes" id="UP000821866"/>
    </source>
</evidence>
<protein>
    <recommendedName>
        <fullName evidence="7">Receptor ligand binding region domain-containing protein</fullName>
    </recommendedName>
</protein>
<dbReference type="SUPFAM" id="SSF53822">
    <property type="entry name" value="Periplasmic binding protein-like I"/>
    <property type="match status" value="1"/>
</dbReference>
<dbReference type="AlphaFoldDB" id="A0A9J6DIH1"/>
<evidence type="ECO:0000256" key="1">
    <source>
        <dbReference type="ARBA" id="ARBA00004141"/>
    </source>
</evidence>
<evidence type="ECO:0000256" key="2">
    <source>
        <dbReference type="ARBA" id="ARBA00022692"/>
    </source>
</evidence>
<dbReference type="PRINTS" id="PR00248">
    <property type="entry name" value="GPCRMGR"/>
</dbReference>
<evidence type="ECO:0000256" key="6">
    <source>
        <dbReference type="ARBA" id="ARBA00023180"/>
    </source>
</evidence>
<dbReference type="Proteomes" id="UP000821866">
    <property type="component" value="Chromosome 7"/>
</dbReference>
<dbReference type="InterPro" id="IPR028082">
    <property type="entry name" value="Peripla_BP_I"/>
</dbReference>
<dbReference type="EMBL" id="JABSTU010000009">
    <property type="protein sequence ID" value="KAH8021657.1"/>
    <property type="molecule type" value="Genomic_DNA"/>
</dbReference>
<evidence type="ECO:0000313" key="8">
    <source>
        <dbReference type="EMBL" id="KAH8021657.1"/>
    </source>
</evidence>
<comment type="subcellular location">
    <subcellularLocation>
        <location evidence="1">Membrane</location>
        <topology evidence="1">Multi-pass membrane protein</topology>
    </subcellularLocation>
</comment>
<dbReference type="GO" id="GO:0004930">
    <property type="term" value="F:G protein-coupled receptor activity"/>
    <property type="evidence" value="ECO:0007669"/>
    <property type="project" value="InterPro"/>
</dbReference>
<accession>A0A9J6DIH1</accession>
<dbReference type="Gene3D" id="3.40.50.2300">
    <property type="match status" value="1"/>
</dbReference>
<keyword evidence="2" id="KW-0812">Transmembrane</keyword>
<evidence type="ECO:0000256" key="5">
    <source>
        <dbReference type="ARBA" id="ARBA00023170"/>
    </source>
</evidence>
<evidence type="ECO:0000256" key="4">
    <source>
        <dbReference type="ARBA" id="ARBA00023136"/>
    </source>
</evidence>
<keyword evidence="3" id="KW-1133">Transmembrane helix</keyword>
<keyword evidence="4" id="KW-0472">Membrane</keyword>
<evidence type="ECO:0000259" key="7">
    <source>
        <dbReference type="Pfam" id="PF01094"/>
    </source>
</evidence>
<sequence>MEMIAGSREGGGANDHFPRASVRVPQRAREIDNHFSLVRRRLVCGRQRAAVRGAGCCDMLRRRGRWAWPAARPILWLWLWPWLWLEPPGGWAMKAHVPGDIVLGGLFPIHEKGERTRCGKINKDRGIQRLEAMLFAIDRINEDPSLLGGIRLGSTILDTCSSDTYALNQSLEFIRASLNTVDTNAFQCSDGAPPKLRFSSRAISGVVGGSYSEVSLQVRVLSSRVWLNAAERERSEHVSG</sequence>
<reference evidence="8" key="2">
    <citation type="submission" date="2021-09" db="EMBL/GenBank/DDBJ databases">
        <authorList>
            <person name="Jia N."/>
            <person name="Wang J."/>
            <person name="Shi W."/>
            <person name="Du L."/>
            <person name="Sun Y."/>
            <person name="Zhan W."/>
            <person name="Jiang J."/>
            <person name="Wang Q."/>
            <person name="Zhang B."/>
            <person name="Ji P."/>
            <person name="Sakyi L.B."/>
            <person name="Cui X."/>
            <person name="Yuan T."/>
            <person name="Jiang B."/>
            <person name="Yang W."/>
            <person name="Lam T.T.-Y."/>
            <person name="Chang Q."/>
            <person name="Ding S."/>
            <person name="Wang X."/>
            <person name="Zhu J."/>
            <person name="Ruan X."/>
            <person name="Zhao L."/>
            <person name="Wei J."/>
            <person name="Que T."/>
            <person name="Du C."/>
            <person name="Cheng J."/>
            <person name="Dai P."/>
            <person name="Han X."/>
            <person name="Huang E."/>
            <person name="Gao Y."/>
            <person name="Liu J."/>
            <person name="Shao H."/>
            <person name="Ye R."/>
            <person name="Li L."/>
            <person name="Wei W."/>
            <person name="Wang X."/>
            <person name="Wang C."/>
            <person name="Huo Q."/>
            <person name="Li W."/>
            <person name="Guo W."/>
            <person name="Chen H."/>
            <person name="Chen S."/>
            <person name="Zhou L."/>
            <person name="Zhou L."/>
            <person name="Ni X."/>
            <person name="Tian J."/>
            <person name="Zhou Y."/>
            <person name="Sheng Y."/>
            <person name="Liu T."/>
            <person name="Pan Y."/>
            <person name="Xia L."/>
            <person name="Li J."/>
            <person name="Zhao F."/>
            <person name="Cao W."/>
        </authorList>
    </citation>
    <scope>NUCLEOTIDE SEQUENCE</scope>
    <source>
        <strain evidence="8">Rmic-2018</strain>
        <tissue evidence="8">Larvae</tissue>
    </source>
</reference>
<dbReference type="InterPro" id="IPR050726">
    <property type="entry name" value="mGluR"/>
</dbReference>
<dbReference type="GO" id="GO:0016020">
    <property type="term" value="C:membrane"/>
    <property type="evidence" value="ECO:0007669"/>
    <property type="project" value="UniProtKB-SubCell"/>
</dbReference>
<gene>
    <name evidence="8" type="ORF">HPB51_016053</name>
</gene>
<dbReference type="InterPro" id="IPR000337">
    <property type="entry name" value="GPCR_3"/>
</dbReference>
<dbReference type="VEuPathDB" id="VectorBase:LOC119173973"/>
<feature type="domain" description="Receptor ligand binding region" evidence="7">
    <location>
        <begin position="129"/>
        <end position="218"/>
    </location>
</feature>
<name>A0A9J6DIH1_RHIMP</name>